<keyword evidence="6" id="KW-1185">Reference proteome</keyword>
<dbReference type="InterPro" id="IPR025714">
    <property type="entry name" value="Methyltranfer_dom"/>
</dbReference>
<dbReference type="Gene3D" id="3.40.50.150">
    <property type="entry name" value="Vaccinia Virus protein VP39"/>
    <property type="match status" value="1"/>
</dbReference>
<feature type="binding site" evidence="1">
    <location>
        <position position="27"/>
    </location>
    <ligand>
        <name>Zn(2+)</name>
        <dbReference type="ChEBI" id="CHEBI:29105"/>
    </ligand>
</feature>
<organism evidence="5 6">
    <name type="scientific">Sinobacterium caligoides</name>
    <dbReference type="NCBI Taxonomy" id="933926"/>
    <lineage>
        <taxon>Bacteria</taxon>
        <taxon>Pseudomonadati</taxon>
        <taxon>Pseudomonadota</taxon>
        <taxon>Gammaproteobacteria</taxon>
        <taxon>Cellvibrionales</taxon>
        <taxon>Spongiibacteraceae</taxon>
        <taxon>Sinobacterium</taxon>
    </lineage>
</organism>
<feature type="domain" description="Methyltransferase" evidence="3">
    <location>
        <begin position="90"/>
        <end position="201"/>
    </location>
</feature>
<keyword evidence="5" id="KW-0489">Methyltransferase</keyword>
<dbReference type="InterPro" id="IPR029063">
    <property type="entry name" value="SAM-dependent_MTases_sf"/>
</dbReference>
<name>A0A3N2DG84_9GAMM</name>
<dbReference type="RefSeq" id="WP_123713382.1">
    <property type="nucleotide sequence ID" value="NZ_RKHR01000006.1"/>
</dbReference>
<dbReference type="Proteomes" id="UP000275394">
    <property type="component" value="Unassembled WGS sequence"/>
</dbReference>
<dbReference type="GO" id="GO:0046872">
    <property type="term" value="F:metal ion binding"/>
    <property type="evidence" value="ECO:0007669"/>
    <property type="project" value="UniProtKB-KW"/>
</dbReference>
<dbReference type="GO" id="GO:0008168">
    <property type="term" value="F:methyltransferase activity"/>
    <property type="evidence" value="ECO:0007669"/>
    <property type="project" value="UniProtKB-KW"/>
</dbReference>
<dbReference type="SUPFAM" id="SSF53335">
    <property type="entry name" value="S-adenosyl-L-methionine-dependent methyltransferases"/>
    <property type="match status" value="1"/>
</dbReference>
<keyword evidence="5" id="KW-0808">Transferase</keyword>
<feature type="binding site" evidence="1">
    <location>
        <position position="23"/>
    </location>
    <ligand>
        <name>Zn(2+)</name>
        <dbReference type="ChEBI" id="CHEBI:29105"/>
    </ligand>
</feature>
<protein>
    <submittedName>
        <fullName evidence="5">23S rRNA m(1)G-745 methyltransferase</fullName>
    </submittedName>
</protein>
<dbReference type="NCBIfam" id="NF008300">
    <property type="entry name" value="PRK11088.1"/>
    <property type="match status" value="1"/>
</dbReference>
<dbReference type="Pfam" id="PF21302">
    <property type="entry name" value="Zn_ribbon_RlmA"/>
    <property type="match status" value="1"/>
</dbReference>
<keyword evidence="1" id="KW-0479">Metal-binding</keyword>
<sequence length="276" mass="30780">MSWICPLCQSPLEHHNTQRLYRCSNNHCFDIAKEGYCNLIPVQQKNSKSPGDSKAMINARRRFLAQGYYGNLADKLTQIISAEAGGGAQTCLEVGCGEGYYLRQLGHHVPQHRYVGIDISKEAVRLAAKAATAHQYCVASSYNLPLAEGSADIIIRNFAPAPSEEIQRVLTTGGLFIVVTPGAEHLYQLRQHIYRQATLHDNPVTEVEGFQLIEQHALRQQIDISGVDDVSALLQMTPYYWQTSSEDQQKLNELTQLQCTTDFVVSLYRHAEGATT</sequence>
<comment type="caution">
    <text evidence="5">The sequence shown here is derived from an EMBL/GenBank/DDBJ whole genome shotgun (WGS) entry which is preliminary data.</text>
</comment>
<evidence type="ECO:0000256" key="2">
    <source>
        <dbReference type="PIRSR" id="PIRSR018249-2"/>
    </source>
</evidence>
<dbReference type="AlphaFoldDB" id="A0A3N2DG84"/>
<dbReference type="InterPro" id="IPR052939">
    <property type="entry name" value="23S_rRNA_MeTrnsfrase_RlmA"/>
</dbReference>
<feature type="binding site" evidence="2">
    <location>
        <position position="69"/>
    </location>
    <ligand>
        <name>S-adenosyl-L-methionine</name>
        <dbReference type="ChEBI" id="CHEBI:59789"/>
    </ligand>
</feature>
<evidence type="ECO:0000313" key="5">
    <source>
        <dbReference type="EMBL" id="ROR98807.1"/>
    </source>
</evidence>
<dbReference type="CDD" id="cd02440">
    <property type="entry name" value="AdoMet_MTases"/>
    <property type="match status" value="1"/>
</dbReference>
<dbReference type="InterPro" id="IPR048647">
    <property type="entry name" value="RlmA_N"/>
</dbReference>
<dbReference type="Pfam" id="PF13847">
    <property type="entry name" value="Methyltransf_31"/>
    <property type="match status" value="1"/>
</dbReference>
<evidence type="ECO:0000313" key="6">
    <source>
        <dbReference type="Proteomes" id="UP000275394"/>
    </source>
</evidence>
<dbReference type="EMBL" id="RKHR01000006">
    <property type="protein sequence ID" value="ROR98807.1"/>
    <property type="molecule type" value="Genomic_DNA"/>
</dbReference>
<accession>A0A3N2DG84</accession>
<reference evidence="5 6" key="1">
    <citation type="submission" date="2018-11" db="EMBL/GenBank/DDBJ databases">
        <title>Genomic Encyclopedia of Type Strains, Phase IV (KMG-IV): sequencing the most valuable type-strain genomes for metagenomic binning, comparative biology and taxonomic classification.</title>
        <authorList>
            <person name="Goeker M."/>
        </authorList>
    </citation>
    <scope>NUCLEOTIDE SEQUENCE [LARGE SCALE GENOMIC DNA]</scope>
    <source>
        <strain evidence="5 6">DSM 100316</strain>
    </source>
</reference>
<dbReference type="PANTHER" id="PTHR43460:SF1">
    <property type="entry name" value="METHYLTRANSFERASE TYPE 11 DOMAIN-CONTAINING PROTEIN"/>
    <property type="match status" value="1"/>
</dbReference>
<feature type="binding site" evidence="2">
    <location>
        <begin position="98"/>
        <end position="99"/>
    </location>
    <ligand>
        <name>S-adenosyl-L-methionine</name>
        <dbReference type="ChEBI" id="CHEBI:59789"/>
    </ligand>
</feature>
<dbReference type="OrthoDB" id="108476at2"/>
<evidence type="ECO:0000256" key="1">
    <source>
        <dbReference type="PIRSR" id="PIRSR018249-1"/>
    </source>
</evidence>
<dbReference type="InterPro" id="IPR016718">
    <property type="entry name" value="rRNA_m1G-MeTrfase_A_prd"/>
</dbReference>
<feature type="binding site" evidence="2">
    <location>
        <position position="185"/>
    </location>
    <ligand>
        <name>S-adenosyl-L-methionine</name>
        <dbReference type="ChEBI" id="CHEBI:59789"/>
    </ligand>
</feature>
<evidence type="ECO:0000259" key="3">
    <source>
        <dbReference type="Pfam" id="PF13847"/>
    </source>
</evidence>
<dbReference type="GO" id="GO:0032259">
    <property type="term" value="P:methylation"/>
    <property type="evidence" value="ECO:0007669"/>
    <property type="project" value="UniProtKB-KW"/>
</dbReference>
<dbReference type="PANTHER" id="PTHR43460">
    <property type="entry name" value="METHYLTRANSFERASE"/>
    <property type="match status" value="1"/>
</dbReference>
<gene>
    <name evidence="5" type="ORF">EDC56_3042</name>
</gene>
<feature type="domain" description="23S rRNA (guanine(745)-N(1))-methyltransferase N-terminal" evidence="4">
    <location>
        <begin position="4"/>
        <end position="48"/>
    </location>
</feature>
<keyword evidence="1" id="KW-0862">Zinc</keyword>
<evidence type="ECO:0000259" key="4">
    <source>
        <dbReference type="Pfam" id="PF21302"/>
    </source>
</evidence>
<proteinExistence type="predicted"/>
<dbReference type="PIRSF" id="PIRSF018249">
    <property type="entry name" value="MyrA_prd"/>
    <property type="match status" value="1"/>
</dbReference>
<keyword evidence="2" id="KW-0949">S-adenosyl-L-methionine</keyword>